<comment type="caution">
    <text evidence="2">The sequence shown here is derived from an EMBL/GenBank/DDBJ whole genome shotgun (WGS) entry which is preliminary data.</text>
</comment>
<evidence type="ECO:0008006" key="4">
    <source>
        <dbReference type="Google" id="ProtNLM"/>
    </source>
</evidence>
<dbReference type="PROSITE" id="PS51257">
    <property type="entry name" value="PROKAR_LIPOPROTEIN"/>
    <property type="match status" value="1"/>
</dbReference>
<dbReference type="SUPFAM" id="SSF48452">
    <property type="entry name" value="TPR-like"/>
    <property type="match status" value="1"/>
</dbReference>
<dbReference type="AlphaFoldDB" id="A0A090X062"/>
<dbReference type="Proteomes" id="UP000029643">
    <property type="component" value="Unassembled WGS sequence"/>
</dbReference>
<organism evidence="2 3">
    <name type="scientific">Algibacter lectus</name>
    <dbReference type="NCBI Taxonomy" id="221126"/>
    <lineage>
        <taxon>Bacteria</taxon>
        <taxon>Pseudomonadati</taxon>
        <taxon>Bacteroidota</taxon>
        <taxon>Flavobacteriia</taxon>
        <taxon>Flavobacteriales</taxon>
        <taxon>Flavobacteriaceae</taxon>
        <taxon>Algibacter</taxon>
    </lineage>
</organism>
<evidence type="ECO:0000256" key="1">
    <source>
        <dbReference type="SAM" id="SignalP"/>
    </source>
</evidence>
<name>A0A090X062_9FLAO</name>
<keyword evidence="1" id="KW-0732">Signal</keyword>
<dbReference type="Gene3D" id="1.25.40.390">
    <property type="match status" value="1"/>
</dbReference>
<evidence type="ECO:0000313" key="2">
    <source>
        <dbReference type="EMBL" id="GAL81054.1"/>
    </source>
</evidence>
<sequence>MKNNIILFTILTGILFSSCDAALDVQPENYLFEDQLVTDDKSAQTSLVGVYTQLNWTYYQYLEVMLPLMDGSLTTTNSTWIFGEASDNSFDSSQVSLNTVYEWPYYITNSANATISAVTDNASVSAGEHDRILSEAIF</sequence>
<reference evidence="2 3" key="1">
    <citation type="journal article" date="2014" name="Genome Announc.">
        <title>Draft Genome Sequences of Marine Flavobacterium Algibacter lectus Strains SS8 and NR4.</title>
        <authorList>
            <person name="Takatani N."/>
            <person name="Nakanishi M."/>
            <person name="Meirelles P."/>
            <person name="Mino S."/>
            <person name="Suda W."/>
            <person name="Oshima K."/>
            <person name="Hattori M."/>
            <person name="Ohkuma M."/>
            <person name="Hosokawa M."/>
            <person name="Miyashita K."/>
            <person name="Thompson F.L."/>
            <person name="Niwa A."/>
            <person name="Sawabe T."/>
            <person name="Sawabe T."/>
        </authorList>
    </citation>
    <scope>NUCLEOTIDE SEQUENCE [LARGE SCALE GENOMIC DNA]</scope>
    <source>
        <strain evidence="3">JCM19274</strain>
    </source>
</reference>
<accession>A0A090X062</accession>
<gene>
    <name evidence="2" type="ORF">JCM19274_2228</name>
</gene>
<dbReference type="EMBL" id="BBNU01000013">
    <property type="protein sequence ID" value="GAL81054.1"/>
    <property type="molecule type" value="Genomic_DNA"/>
</dbReference>
<dbReference type="InterPro" id="IPR011990">
    <property type="entry name" value="TPR-like_helical_dom_sf"/>
</dbReference>
<evidence type="ECO:0000313" key="3">
    <source>
        <dbReference type="Proteomes" id="UP000029643"/>
    </source>
</evidence>
<proteinExistence type="predicted"/>
<protein>
    <recommendedName>
        <fullName evidence="4">Outer membrane protein</fullName>
    </recommendedName>
</protein>
<dbReference type="RefSeq" id="WP_042499397.1">
    <property type="nucleotide sequence ID" value="NZ_BBNU01000013.1"/>
</dbReference>
<feature type="chain" id="PRO_5001866718" description="Outer membrane protein" evidence="1">
    <location>
        <begin position="22"/>
        <end position="138"/>
    </location>
</feature>
<feature type="signal peptide" evidence="1">
    <location>
        <begin position="1"/>
        <end position="21"/>
    </location>
</feature>